<gene>
    <name evidence="6" type="ORF">METZ01_LOCUS166814</name>
</gene>
<reference evidence="6" key="1">
    <citation type="submission" date="2018-05" db="EMBL/GenBank/DDBJ databases">
        <authorList>
            <person name="Lanie J.A."/>
            <person name="Ng W.-L."/>
            <person name="Kazmierczak K.M."/>
            <person name="Andrzejewski T.M."/>
            <person name="Davidsen T.M."/>
            <person name="Wayne K.J."/>
            <person name="Tettelin H."/>
            <person name="Glass J.I."/>
            <person name="Rusch D."/>
            <person name="Podicherti R."/>
            <person name="Tsui H.-C.T."/>
            <person name="Winkler M.E."/>
        </authorList>
    </citation>
    <scope>NUCLEOTIDE SEQUENCE</scope>
</reference>
<dbReference type="InterPro" id="IPR050738">
    <property type="entry name" value="Sulfatase"/>
</dbReference>
<evidence type="ECO:0000259" key="5">
    <source>
        <dbReference type="Pfam" id="PF00884"/>
    </source>
</evidence>
<proteinExistence type="inferred from homology"/>
<evidence type="ECO:0000256" key="1">
    <source>
        <dbReference type="ARBA" id="ARBA00008779"/>
    </source>
</evidence>
<dbReference type="GO" id="GO:0046872">
    <property type="term" value="F:metal ion binding"/>
    <property type="evidence" value="ECO:0007669"/>
    <property type="project" value="UniProtKB-KW"/>
</dbReference>
<evidence type="ECO:0000256" key="2">
    <source>
        <dbReference type="ARBA" id="ARBA00022723"/>
    </source>
</evidence>
<dbReference type="PROSITE" id="PS00149">
    <property type="entry name" value="SULFATASE_2"/>
    <property type="match status" value="1"/>
</dbReference>
<feature type="non-terminal residue" evidence="6">
    <location>
        <position position="1"/>
    </location>
</feature>
<dbReference type="PANTHER" id="PTHR42693">
    <property type="entry name" value="ARYLSULFATASE FAMILY MEMBER"/>
    <property type="match status" value="1"/>
</dbReference>
<keyword evidence="4" id="KW-0106">Calcium</keyword>
<dbReference type="InterPro" id="IPR017850">
    <property type="entry name" value="Alkaline_phosphatase_core_sf"/>
</dbReference>
<protein>
    <recommendedName>
        <fullName evidence="5">Sulfatase N-terminal domain-containing protein</fullName>
    </recommendedName>
</protein>
<evidence type="ECO:0000313" key="6">
    <source>
        <dbReference type="EMBL" id="SVB13960.1"/>
    </source>
</evidence>
<feature type="non-terminal residue" evidence="6">
    <location>
        <position position="299"/>
    </location>
</feature>
<dbReference type="Gene3D" id="3.40.720.10">
    <property type="entry name" value="Alkaline Phosphatase, subunit A"/>
    <property type="match status" value="1"/>
</dbReference>
<dbReference type="PANTHER" id="PTHR42693:SF53">
    <property type="entry name" value="ENDO-4-O-SULFATASE"/>
    <property type="match status" value="1"/>
</dbReference>
<evidence type="ECO:0000256" key="3">
    <source>
        <dbReference type="ARBA" id="ARBA00022801"/>
    </source>
</evidence>
<comment type="similarity">
    <text evidence="1">Belongs to the sulfatase family.</text>
</comment>
<accession>A0A382BJE0</accession>
<evidence type="ECO:0000256" key="4">
    <source>
        <dbReference type="ARBA" id="ARBA00022837"/>
    </source>
</evidence>
<keyword evidence="2" id="KW-0479">Metal-binding</keyword>
<dbReference type="Pfam" id="PF00884">
    <property type="entry name" value="Sulfatase"/>
    <property type="match status" value="1"/>
</dbReference>
<sequence length="299" mass="33666">MHRLIAFVVLLIAFAVPAKDTPRNPNIVLILADDMGYGDARCYNPKSKNPTHNIDRLAREGMRFTDAHAPASFCVPTRYGILTGRYPHRIKLNWRSRALVEKGRTTIPSALREKGYATAMVGKWHLGFNDGPDYDYSKPLVGGPVDRGFDSYFGIPHSLDIVPYYYIRNAKAVRAPTGKIGPRNSEGWTRIQGEFWREGSISPDFKHVEVLPRLTEESVKYIEGRKGAKNPFFLYVALPAPHTPWLPTKKFQKKTNNMYGDFVAMVDDTVGQILGALDQTGMTKNTLVVFTSDNGPVWY</sequence>
<dbReference type="SUPFAM" id="SSF53649">
    <property type="entry name" value="Alkaline phosphatase-like"/>
    <property type="match status" value="1"/>
</dbReference>
<name>A0A382BJE0_9ZZZZ</name>
<feature type="domain" description="Sulfatase N-terminal" evidence="5">
    <location>
        <begin position="25"/>
        <end position="296"/>
    </location>
</feature>
<dbReference type="InterPro" id="IPR024607">
    <property type="entry name" value="Sulfatase_CS"/>
</dbReference>
<dbReference type="InterPro" id="IPR000917">
    <property type="entry name" value="Sulfatase_N"/>
</dbReference>
<keyword evidence="3" id="KW-0378">Hydrolase</keyword>
<dbReference type="EMBL" id="UINC01030110">
    <property type="protein sequence ID" value="SVB13960.1"/>
    <property type="molecule type" value="Genomic_DNA"/>
</dbReference>
<organism evidence="6">
    <name type="scientific">marine metagenome</name>
    <dbReference type="NCBI Taxonomy" id="408172"/>
    <lineage>
        <taxon>unclassified sequences</taxon>
        <taxon>metagenomes</taxon>
        <taxon>ecological metagenomes</taxon>
    </lineage>
</organism>
<dbReference type="AlphaFoldDB" id="A0A382BJE0"/>
<dbReference type="GO" id="GO:0004065">
    <property type="term" value="F:arylsulfatase activity"/>
    <property type="evidence" value="ECO:0007669"/>
    <property type="project" value="TreeGrafter"/>
</dbReference>